<sequence>MLLVVSLILIGVMCSMRIVSLHMIEREKIEERDVYCPKRNAKI</sequence>
<name>A0A9W3JVW5_BACTU</name>
<evidence type="ECO:0000313" key="2">
    <source>
        <dbReference type="Proteomes" id="UP000005257"/>
    </source>
</evidence>
<gene>
    <name evidence="1" type="ORF">BTF1_22705</name>
</gene>
<accession>A0A9W3JVW5</accession>
<dbReference type="EMBL" id="CP003763">
    <property type="protein sequence ID" value="AFQ28708.1"/>
    <property type="molecule type" value="Genomic_DNA"/>
</dbReference>
<organism evidence="1 2">
    <name type="scientific">Bacillus thuringiensis HD-789</name>
    <dbReference type="NCBI Taxonomy" id="1217737"/>
    <lineage>
        <taxon>Bacteria</taxon>
        <taxon>Bacillati</taxon>
        <taxon>Bacillota</taxon>
        <taxon>Bacilli</taxon>
        <taxon>Bacillales</taxon>
        <taxon>Bacillaceae</taxon>
        <taxon>Bacillus</taxon>
        <taxon>Bacillus cereus group</taxon>
    </lineage>
</organism>
<dbReference type="AlphaFoldDB" id="A0A9W3JVW5"/>
<dbReference type="Proteomes" id="UP000005257">
    <property type="component" value="Chromosome"/>
</dbReference>
<dbReference type="KEGG" id="btn:BTF1_22705"/>
<protein>
    <submittedName>
        <fullName evidence="1">Uncharacterized protein</fullName>
    </submittedName>
</protein>
<proteinExistence type="predicted"/>
<evidence type="ECO:0000313" key="1">
    <source>
        <dbReference type="EMBL" id="AFQ28708.1"/>
    </source>
</evidence>
<reference evidence="1 2" key="1">
    <citation type="journal article" date="2013" name="Genome Announc.">
        <title>Complete Genome Sequence of Bacillus thuringiensis Serovar Israelensis Strain HD-789.</title>
        <authorList>
            <person name="Doggett N.A."/>
            <person name="Stubben C.J."/>
            <person name="Chertkov O."/>
            <person name="Bruce D.C."/>
            <person name="Detter J.C."/>
            <person name="Johnson S.L."/>
            <person name="Han C.S."/>
        </authorList>
    </citation>
    <scope>NUCLEOTIDE SEQUENCE [LARGE SCALE GENOMIC DNA]</scope>
    <source>
        <strain evidence="1 2">HD-789</strain>
    </source>
</reference>